<comment type="pathway">
    <text evidence="8">Amino-sugar metabolism; N-acetylneuraminate degradation; D-fructose 6-phosphate from N-acetylneuraminate: step 4/5.</text>
</comment>
<feature type="binding site" evidence="11">
    <location>
        <begin position="323"/>
        <end position="325"/>
    </location>
    <ligand>
        <name>substrate</name>
    </ligand>
</feature>
<dbReference type="PIRSF" id="PIRSF038994">
    <property type="entry name" value="NagA"/>
    <property type="match status" value="1"/>
</dbReference>
<feature type="binding site" evidence="11">
    <location>
        <position position="156"/>
    </location>
    <ligand>
        <name>substrate</name>
    </ligand>
</feature>
<comment type="cofactor">
    <cofactor evidence="12">
        <name>a divalent metal cation</name>
        <dbReference type="ChEBI" id="CHEBI:60240"/>
    </cofactor>
    <text evidence="12">Binds 1 divalent metal cation per subunit.</text>
</comment>
<dbReference type="FunFam" id="3.20.20.140:FF:000004">
    <property type="entry name" value="N-acetylglucosamine-6-phosphate deacetylase"/>
    <property type="match status" value="1"/>
</dbReference>
<dbReference type="GO" id="GO:0046872">
    <property type="term" value="F:metal ion binding"/>
    <property type="evidence" value="ECO:0007669"/>
    <property type="project" value="UniProtKB-KW"/>
</dbReference>
<dbReference type="SUPFAM" id="SSF51556">
    <property type="entry name" value="Metallo-dependent hydrolases"/>
    <property type="match status" value="1"/>
</dbReference>
<evidence type="ECO:0000256" key="4">
    <source>
        <dbReference type="ARBA" id="ARBA00022723"/>
    </source>
</evidence>
<dbReference type="Gene3D" id="3.20.20.140">
    <property type="entry name" value="Metal-dependent hydrolases"/>
    <property type="match status" value="1"/>
</dbReference>
<feature type="domain" description="Amidohydrolase-related" evidence="13">
    <location>
        <begin position="70"/>
        <end position="382"/>
    </location>
</feature>
<name>A0AAE3ZC15_9ACTN</name>
<dbReference type="RefSeq" id="WP_310273467.1">
    <property type="nucleotide sequence ID" value="NZ_JAVDXW010000001.1"/>
</dbReference>
<evidence type="ECO:0000256" key="8">
    <source>
        <dbReference type="ARBA" id="ARBA00060590"/>
    </source>
</evidence>
<feature type="binding site" evidence="11">
    <location>
        <position position="267"/>
    </location>
    <ligand>
        <name>substrate</name>
    </ligand>
</feature>
<evidence type="ECO:0000256" key="9">
    <source>
        <dbReference type="PIRNR" id="PIRNR038994"/>
    </source>
</evidence>
<dbReference type="NCBIfam" id="TIGR00221">
    <property type="entry name" value="nagA"/>
    <property type="match status" value="1"/>
</dbReference>
<evidence type="ECO:0000256" key="12">
    <source>
        <dbReference type="PIRSR" id="PIRSR038994-3"/>
    </source>
</evidence>
<dbReference type="InterPro" id="IPR006680">
    <property type="entry name" value="Amidohydro-rel"/>
</dbReference>
<evidence type="ECO:0000256" key="3">
    <source>
        <dbReference type="ARBA" id="ARBA00018029"/>
    </source>
</evidence>
<evidence type="ECO:0000313" key="15">
    <source>
        <dbReference type="Proteomes" id="UP001180845"/>
    </source>
</evidence>
<dbReference type="PANTHER" id="PTHR11113:SF14">
    <property type="entry name" value="N-ACETYLGLUCOSAMINE-6-PHOSPHATE DEACETYLASE"/>
    <property type="match status" value="1"/>
</dbReference>
<proteinExistence type="inferred from homology"/>
<evidence type="ECO:0000256" key="7">
    <source>
        <dbReference type="ARBA" id="ARBA00047647"/>
    </source>
</evidence>
<evidence type="ECO:0000259" key="13">
    <source>
        <dbReference type="Pfam" id="PF01979"/>
    </source>
</evidence>
<evidence type="ECO:0000256" key="6">
    <source>
        <dbReference type="ARBA" id="ARBA00023277"/>
    </source>
</evidence>
<organism evidence="14 15">
    <name type="scientific">Haloactinomyces albus</name>
    <dbReference type="NCBI Taxonomy" id="1352928"/>
    <lineage>
        <taxon>Bacteria</taxon>
        <taxon>Bacillati</taxon>
        <taxon>Actinomycetota</taxon>
        <taxon>Actinomycetes</taxon>
        <taxon>Actinopolysporales</taxon>
        <taxon>Actinopolysporaceae</taxon>
        <taxon>Haloactinomyces</taxon>
    </lineage>
</organism>
<evidence type="ECO:0000256" key="5">
    <source>
        <dbReference type="ARBA" id="ARBA00022801"/>
    </source>
</evidence>
<dbReference type="GO" id="GO:0006046">
    <property type="term" value="P:N-acetylglucosamine catabolic process"/>
    <property type="evidence" value="ECO:0007669"/>
    <property type="project" value="TreeGrafter"/>
</dbReference>
<evidence type="ECO:0000256" key="11">
    <source>
        <dbReference type="PIRSR" id="PIRSR038994-2"/>
    </source>
</evidence>
<feature type="binding site" evidence="12">
    <location>
        <position position="145"/>
    </location>
    <ligand>
        <name>Zn(2+)</name>
        <dbReference type="ChEBI" id="CHEBI:29105"/>
    </ligand>
</feature>
<accession>A0AAE3ZC15</accession>
<dbReference type="CDD" id="cd00854">
    <property type="entry name" value="NagA"/>
    <property type="match status" value="1"/>
</dbReference>
<dbReference type="EMBL" id="JAVDXW010000001">
    <property type="protein sequence ID" value="MDR7302163.1"/>
    <property type="molecule type" value="Genomic_DNA"/>
</dbReference>
<feature type="binding site" evidence="11">
    <location>
        <begin position="235"/>
        <end position="236"/>
    </location>
    <ligand>
        <name>substrate</name>
    </ligand>
</feature>
<dbReference type="AlphaFoldDB" id="A0AAE3ZC15"/>
<sequence>MDSPPTGLPLSATRETATSSDIDTLTLTGGHLVTPEGPVDGWVRISDGIISEFGTGPPPATPLVDVGGHWIVPGFVDIHCHGGGGGSFTSLDVDQARTAVATHRSHGTTTLLASLVTAPPAELAEQISSLSDLVTEGALAGIHLEGPFLSAAHCGAHDPALLRPPDLRVIDRLLAAGRGAVRMMTLAPELENSVPAISLLAEHGVLAAIGHTGASIDQVLAAVEAGATVATHLFNGMPPLHHRAPGPVGALLTDERITVELICDLVHLHPATVELAAKHVGASRTVAVTDSISATAAGDGTYELGTRTVTVSEGEPRSADGALAGSTLTMDTALRNLVTRCGMTITEAVLACSTTPATLLGLSGSVGALRPGLAADLVVLDAELRPRRIMKDGSWIPGVGG</sequence>
<evidence type="ECO:0000256" key="10">
    <source>
        <dbReference type="PIRSR" id="PIRSR038994-1"/>
    </source>
</evidence>
<dbReference type="GO" id="GO:0008448">
    <property type="term" value="F:N-acetylglucosamine-6-phosphate deacetylase activity"/>
    <property type="evidence" value="ECO:0007669"/>
    <property type="project" value="UniProtKB-EC"/>
</dbReference>
<dbReference type="SUPFAM" id="SSF51338">
    <property type="entry name" value="Composite domain of metallo-dependent hydrolases"/>
    <property type="match status" value="1"/>
</dbReference>
<reference evidence="14" key="1">
    <citation type="submission" date="2023-07" db="EMBL/GenBank/DDBJ databases">
        <title>Sequencing the genomes of 1000 actinobacteria strains.</title>
        <authorList>
            <person name="Klenk H.-P."/>
        </authorList>
    </citation>
    <scope>NUCLEOTIDE SEQUENCE</scope>
    <source>
        <strain evidence="14">DSM 45977</strain>
    </source>
</reference>
<dbReference type="Proteomes" id="UP001180845">
    <property type="component" value="Unassembled WGS sequence"/>
</dbReference>
<gene>
    <name evidence="14" type="ORF">JOF55_002344</name>
</gene>
<keyword evidence="5 9" id="KW-0378">Hydrolase</keyword>
<keyword evidence="15" id="KW-1185">Reference proteome</keyword>
<keyword evidence="6 9" id="KW-0119">Carbohydrate metabolism</keyword>
<comment type="similarity">
    <text evidence="1 9">Belongs to the metallo-dependent hydrolases superfamily. NagA family.</text>
</comment>
<dbReference type="Gene3D" id="2.30.40.10">
    <property type="entry name" value="Urease, subunit C, domain 1"/>
    <property type="match status" value="1"/>
</dbReference>
<evidence type="ECO:0000256" key="2">
    <source>
        <dbReference type="ARBA" id="ARBA00011899"/>
    </source>
</evidence>
<dbReference type="InterPro" id="IPR003764">
    <property type="entry name" value="GlcNAc_6-P_deAcase"/>
</dbReference>
<feature type="active site" description="Proton donor/acceptor" evidence="10">
    <location>
        <position position="290"/>
    </location>
</feature>
<comment type="catalytic activity">
    <reaction evidence="7">
        <text>N-acetyl-D-glucosamine 6-phosphate + H2O = D-glucosamine 6-phosphate + acetate</text>
        <dbReference type="Rhea" id="RHEA:22936"/>
        <dbReference type="ChEBI" id="CHEBI:15377"/>
        <dbReference type="ChEBI" id="CHEBI:30089"/>
        <dbReference type="ChEBI" id="CHEBI:57513"/>
        <dbReference type="ChEBI" id="CHEBI:58725"/>
        <dbReference type="EC" id="3.5.1.25"/>
    </reaction>
</comment>
<evidence type="ECO:0000256" key="1">
    <source>
        <dbReference type="ARBA" id="ARBA00010716"/>
    </source>
</evidence>
<dbReference type="InterPro" id="IPR011059">
    <property type="entry name" value="Metal-dep_hydrolase_composite"/>
</dbReference>
<feature type="binding site" evidence="12">
    <location>
        <position position="232"/>
    </location>
    <ligand>
        <name>Zn(2+)</name>
        <dbReference type="ChEBI" id="CHEBI:29105"/>
    </ligand>
</feature>
<dbReference type="InterPro" id="IPR032466">
    <property type="entry name" value="Metal_Hydrolase"/>
</dbReference>
<evidence type="ECO:0000313" key="14">
    <source>
        <dbReference type="EMBL" id="MDR7302163.1"/>
    </source>
</evidence>
<feature type="binding site" evidence="11">
    <location>
        <position position="243"/>
    </location>
    <ligand>
        <name>substrate</name>
    </ligand>
</feature>
<dbReference type="Pfam" id="PF01979">
    <property type="entry name" value="Amidohydro_1"/>
    <property type="match status" value="1"/>
</dbReference>
<protein>
    <recommendedName>
        <fullName evidence="3">N-acetylglucosamine-6-phosphate deacetylase</fullName>
        <ecNumber evidence="2">3.5.1.25</ecNumber>
    </recommendedName>
</protein>
<dbReference type="EC" id="3.5.1.25" evidence="2"/>
<keyword evidence="4 12" id="KW-0479">Metal-binding</keyword>
<feature type="binding site" evidence="12">
    <location>
        <position position="211"/>
    </location>
    <ligand>
        <name>Zn(2+)</name>
        <dbReference type="ChEBI" id="CHEBI:29105"/>
    </ligand>
</feature>
<dbReference type="PANTHER" id="PTHR11113">
    <property type="entry name" value="N-ACETYLGLUCOSAMINE-6-PHOSPHATE DEACETYLASE"/>
    <property type="match status" value="1"/>
</dbReference>
<comment type="caution">
    <text evidence="14">The sequence shown here is derived from an EMBL/GenBank/DDBJ whole genome shotgun (WGS) entry which is preliminary data.</text>
</comment>